<dbReference type="Proteomes" id="UP000823775">
    <property type="component" value="Unassembled WGS sequence"/>
</dbReference>
<feature type="non-terminal residue" evidence="1">
    <location>
        <position position="1"/>
    </location>
</feature>
<evidence type="ECO:0000313" key="2">
    <source>
        <dbReference type="Proteomes" id="UP000823775"/>
    </source>
</evidence>
<dbReference type="EMBL" id="JACEIK010031095">
    <property type="protein sequence ID" value="MCE5166743.1"/>
    <property type="molecule type" value="Genomic_DNA"/>
</dbReference>
<keyword evidence="2" id="KW-1185">Reference proteome</keyword>
<comment type="caution">
    <text evidence="1">The sequence shown here is derived from an EMBL/GenBank/DDBJ whole genome shotgun (WGS) entry which is preliminary data.</text>
</comment>
<gene>
    <name evidence="1" type="ORF">HAX54_025658</name>
</gene>
<evidence type="ECO:0000313" key="1">
    <source>
        <dbReference type="EMBL" id="MCE5166743.1"/>
    </source>
</evidence>
<protein>
    <submittedName>
        <fullName evidence="1">Uncharacterized protein</fullName>
    </submittedName>
</protein>
<sequence length="71" mass="7802">TTKEPAPQEDGSSTIAPAIASVCSSRTTTTPKTVLLTWENFVSMTAQKDKEEWQKGKLIDEFPVFVAKSIE</sequence>
<organism evidence="1 2">
    <name type="scientific">Datura stramonium</name>
    <name type="common">Jimsonweed</name>
    <name type="synonym">Common thornapple</name>
    <dbReference type="NCBI Taxonomy" id="4076"/>
    <lineage>
        <taxon>Eukaryota</taxon>
        <taxon>Viridiplantae</taxon>
        <taxon>Streptophyta</taxon>
        <taxon>Embryophyta</taxon>
        <taxon>Tracheophyta</taxon>
        <taxon>Spermatophyta</taxon>
        <taxon>Magnoliopsida</taxon>
        <taxon>eudicotyledons</taxon>
        <taxon>Gunneridae</taxon>
        <taxon>Pentapetalae</taxon>
        <taxon>asterids</taxon>
        <taxon>lamiids</taxon>
        <taxon>Solanales</taxon>
        <taxon>Solanaceae</taxon>
        <taxon>Solanoideae</taxon>
        <taxon>Datureae</taxon>
        <taxon>Datura</taxon>
    </lineage>
</organism>
<reference evidence="1 2" key="1">
    <citation type="journal article" date="2021" name="BMC Genomics">
        <title>Datura genome reveals duplications of psychoactive alkaloid biosynthetic genes and high mutation rate following tissue culture.</title>
        <authorList>
            <person name="Rajewski A."/>
            <person name="Carter-House D."/>
            <person name="Stajich J."/>
            <person name="Litt A."/>
        </authorList>
    </citation>
    <scope>NUCLEOTIDE SEQUENCE [LARGE SCALE GENOMIC DNA]</scope>
    <source>
        <strain evidence="1">AR-01</strain>
    </source>
</reference>
<name>A0ABS8Y4V5_DATST</name>
<proteinExistence type="predicted"/>
<accession>A0ABS8Y4V5</accession>